<dbReference type="Proteomes" id="UP000669179">
    <property type="component" value="Unassembled WGS sequence"/>
</dbReference>
<evidence type="ECO:0000313" key="2">
    <source>
        <dbReference type="Proteomes" id="UP000669179"/>
    </source>
</evidence>
<accession>A0A939PB06</accession>
<sequence>MDVTVASSAEHLTASRDDLLAPGEMVELAISPGLTTSCVGGHCTCAAVSSWDDIEAPGTPEGDATA</sequence>
<evidence type="ECO:0000313" key="1">
    <source>
        <dbReference type="EMBL" id="MBO2446294.1"/>
    </source>
</evidence>
<proteinExistence type="predicted"/>
<dbReference type="EMBL" id="JAGEOJ010000002">
    <property type="protein sequence ID" value="MBO2446294.1"/>
    <property type="molecule type" value="Genomic_DNA"/>
</dbReference>
<protein>
    <submittedName>
        <fullName evidence="1">Uncharacterized protein</fullName>
    </submittedName>
</protein>
<organism evidence="1 2">
    <name type="scientific">Actinomadura barringtoniae</name>
    <dbReference type="NCBI Taxonomy" id="1427535"/>
    <lineage>
        <taxon>Bacteria</taxon>
        <taxon>Bacillati</taxon>
        <taxon>Actinomycetota</taxon>
        <taxon>Actinomycetes</taxon>
        <taxon>Streptosporangiales</taxon>
        <taxon>Thermomonosporaceae</taxon>
        <taxon>Actinomadura</taxon>
    </lineage>
</organism>
<dbReference type="AlphaFoldDB" id="A0A939PB06"/>
<gene>
    <name evidence="1" type="ORF">J4573_04280</name>
</gene>
<reference evidence="1" key="1">
    <citation type="submission" date="2021-03" db="EMBL/GenBank/DDBJ databases">
        <authorList>
            <person name="Kanchanasin P."/>
            <person name="Saeng-In P."/>
            <person name="Phongsopitanun W."/>
            <person name="Yuki M."/>
            <person name="Kudo T."/>
            <person name="Ohkuma M."/>
            <person name="Tanasupawat S."/>
        </authorList>
    </citation>
    <scope>NUCLEOTIDE SEQUENCE</scope>
    <source>
        <strain evidence="1">GKU 128</strain>
    </source>
</reference>
<keyword evidence="2" id="KW-1185">Reference proteome</keyword>
<comment type="caution">
    <text evidence="1">The sequence shown here is derived from an EMBL/GenBank/DDBJ whole genome shotgun (WGS) entry which is preliminary data.</text>
</comment>
<name>A0A939PB06_9ACTN</name>
<dbReference type="RefSeq" id="WP_208253909.1">
    <property type="nucleotide sequence ID" value="NZ_JAGEOJ010000002.1"/>
</dbReference>